<proteinExistence type="predicted"/>
<protein>
    <submittedName>
        <fullName evidence="1">Uncharacterized protein</fullName>
    </submittedName>
</protein>
<accession>A0ACC1LMY9</accession>
<evidence type="ECO:0000313" key="2">
    <source>
        <dbReference type="Proteomes" id="UP001140096"/>
    </source>
</evidence>
<gene>
    <name evidence="1" type="ORF">H4S07_001729</name>
</gene>
<sequence>GSTVGVGMFKGKQPSQVHVDGYNTASANAQQADADVAELSAKLRLMETAMRDHQVAVLLSAVKTVVAEATHGRDSAHSSTLLLQERVTELEQSAAANQAALVSEQASLIASHTKVKLDLEEQIRSLRNKTHDSNARRISREAELEDSESPLARHSAGLTAERLAGELIVAREQNQASERRSNMLETRLDEALLRAQEARQELDELRRQAAEMTEVSRAKLEASRVESDACKRCVRAFSSGLSNMIYPLRLLNDVHDGAEKLRSLNADSVASTSTPPTTPTVKATFVLPQDTITVETLESIVADSRDASEIGTWDAGRVASAMALLGSTIAGCSILYPEAMRVCDAYSQLQHDFGTEQRLREAQGLAITQQREKLSRATYLAESADQRVKEAVDTLNVKHIKELDLWAEEKQRLLDNIERLTLDVKERQAVIAAHSVSHASDAGSTLLSSAAPTRQVPRTVIGSIEPMLIAGQVTNADTDTETDAIRQQLSSKAAECDQLRRDLDSAILLRRSTSEMDITISQLQRTEAKLREQLAELAPLKESHRRLLRDVELAKGKTVAQLAECPPKDIPLGDHARKLGDTNAFLASAATTAVEGASGEFIRGEASVSAERGLVRHKSLPSLRHNRLRYRISTSDVPARMADAQTATSADMDSTSDLADVSQMLQAYSEKLMHKEDALRSREDELEAVCSTVTAVESALYKLLPSPPAASLAGFSTTPQSPANSSPQTGPTAWHSSASMSRSSLRNRSASFFQGLRTNYLGIGDGAEPSSPLALTIQTGSQPKLGISFPQVGHTLGELPPPPAGGTLSTAGAAYTPMSVRASGPDAALLAAQGLAPLVQMVAAETKRLKVLVVDLEEQSREARVELLQAQGRLADLQNYYAQRSKQEDAVQQDITHVLGQISRLRTKVVQLEDEKAACESEAGRLRKRCREMEDTTAEKVLRLIVDRVGAGDLTRQNMTAPDQINDELTSAASAPVTLPAKFAALGSVSVSHPEAGEIRAEFNELLHQIIARRDEDIERIQALADAWRADARKASQANERKTWNMATRGIQTM</sequence>
<dbReference type="EMBL" id="JANBUP010000324">
    <property type="protein sequence ID" value="KAJ2811951.1"/>
    <property type="molecule type" value="Genomic_DNA"/>
</dbReference>
<evidence type="ECO:0000313" key="1">
    <source>
        <dbReference type="EMBL" id="KAJ2811951.1"/>
    </source>
</evidence>
<feature type="non-terminal residue" evidence="1">
    <location>
        <position position="1"/>
    </location>
</feature>
<keyword evidence="2" id="KW-1185">Reference proteome</keyword>
<organism evidence="1 2">
    <name type="scientific">Coemansia furcata</name>
    <dbReference type="NCBI Taxonomy" id="417177"/>
    <lineage>
        <taxon>Eukaryota</taxon>
        <taxon>Fungi</taxon>
        <taxon>Fungi incertae sedis</taxon>
        <taxon>Zoopagomycota</taxon>
        <taxon>Kickxellomycotina</taxon>
        <taxon>Kickxellomycetes</taxon>
        <taxon>Kickxellales</taxon>
        <taxon>Kickxellaceae</taxon>
        <taxon>Coemansia</taxon>
    </lineage>
</organism>
<name>A0ACC1LMY9_9FUNG</name>
<comment type="caution">
    <text evidence="1">The sequence shown here is derived from an EMBL/GenBank/DDBJ whole genome shotgun (WGS) entry which is preliminary data.</text>
</comment>
<reference evidence="1" key="1">
    <citation type="submission" date="2022-07" db="EMBL/GenBank/DDBJ databases">
        <title>Phylogenomic reconstructions and comparative analyses of Kickxellomycotina fungi.</title>
        <authorList>
            <person name="Reynolds N.K."/>
            <person name="Stajich J.E."/>
            <person name="Barry K."/>
            <person name="Grigoriev I.V."/>
            <person name="Crous P."/>
            <person name="Smith M.E."/>
        </authorList>
    </citation>
    <scope>NUCLEOTIDE SEQUENCE</scope>
    <source>
        <strain evidence="1">CBS 102833</strain>
    </source>
</reference>
<dbReference type="Proteomes" id="UP001140096">
    <property type="component" value="Unassembled WGS sequence"/>
</dbReference>